<dbReference type="InterPro" id="IPR023374">
    <property type="entry name" value="AttH-like_dom_sf"/>
</dbReference>
<dbReference type="InterPro" id="IPR010791">
    <property type="entry name" value="AttH_dom"/>
</dbReference>
<feature type="domain" description="AttH" evidence="2">
    <location>
        <begin position="57"/>
        <end position="207"/>
    </location>
</feature>
<evidence type="ECO:0000256" key="1">
    <source>
        <dbReference type="SAM" id="SignalP"/>
    </source>
</evidence>
<feature type="signal peptide" evidence="1">
    <location>
        <begin position="1"/>
        <end position="26"/>
    </location>
</feature>
<organism evidence="3 4">
    <name type="scientific">Nonomuraea diastatica</name>
    <dbReference type="NCBI Taxonomy" id="1848329"/>
    <lineage>
        <taxon>Bacteria</taxon>
        <taxon>Bacillati</taxon>
        <taxon>Actinomycetota</taxon>
        <taxon>Actinomycetes</taxon>
        <taxon>Streptosporangiales</taxon>
        <taxon>Streptosporangiaceae</taxon>
        <taxon>Nonomuraea</taxon>
    </lineage>
</organism>
<accession>A0A4R4WVB7</accession>
<comment type="caution">
    <text evidence="3">The sequence shown here is derived from an EMBL/GenBank/DDBJ whole genome shotgun (WGS) entry which is preliminary data.</text>
</comment>
<feature type="chain" id="PRO_5020693873" description="AttH domain-containing protein" evidence="1">
    <location>
        <begin position="27"/>
        <end position="345"/>
    </location>
</feature>
<reference evidence="3 4" key="1">
    <citation type="submission" date="2019-03" db="EMBL/GenBank/DDBJ databases">
        <title>Draft genome sequences of novel Actinobacteria.</title>
        <authorList>
            <person name="Sahin N."/>
            <person name="Ay H."/>
            <person name="Saygin H."/>
        </authorList>
    </citation>
    <scope>NUCLEOTIDE SEQUENCE [LARGE SCALE GENOMIC DNA]</scope>
    <source>
        <strain evidence="3 4">KC712</strain>
    </source>
</reference>
<dbReference type="EMBL" id="SMKP01000033">
    <property type="protein sequence ID" value="TDD21614.1"/>
    <property type="molecule type" value="Genomic_DNA"/>
</dbReference>
<dbReference type="SUPFAM" id="SSF159245">
    <property type="entry name" value="AttH-like"/>
    <property type="match status" value="1"/>
</dbReference>
<sequence>MRRKRLTVALCLIAIGLAGPVTPASATPTAKVSQPDRGFPKFVQLPADQANHPSSPIEWWYVVGHVQAGDRRFGYEVTINRSSAGPEVHAAITDEKNGEHYSTVERFPAEKVSFSASKLDVRTPKASLTGPMEAMTLQAALPDGRIELVLRHSGPALYPGGTGLIPFADGQSHYYSLPRLKTSGHLTIKGDTHAVRGESWLDRQWGDWEWSKIKRWTWMAVRLGNGDRLNVWDLVGTVDEKAYATILHRDGRQTIAPMVPLVKNAGRHWRSPLTGQSYPTRWKVKIPGLRADLTVRSLVTDQELDIRYPGQPSGMYEADSAVTGSYAGRPVSGQAYVELYGDWAR</sequence>
<name>A0A4R4WVB7_9ACTN</name>
<dbReference type="PANTHER" id="PTHR38591:SF1">
    <property type="entry name" value="BLL1000 PROTEIN"/>
    <property type="match status" value="1"/>
</dbReference>
<dbReference type="OrthoDB" id="9770826at2"/>
<dbReference type="RefSeq" id="WP_132508687.1">
    <property type="nucleotide sequence ID" value="NZ_SMKP01000033.1"/>
</dbReference>
<dbReference type="PANTHER" id="PTHR38591">
    <property type="entry name" value="HYDROLASE"/>
    <property type="match status" value="1"/>
</dbReference>
<keyword evidence="1" id="KW-0732">Signal</keyword>
<dbReference type="AlphaFoldDB" id="A0A4R4WVB7"/>
<keyword evidence="4" id="KW-1185">Reference proteome</keyword>
<evidence type="ECO:0000313" key="3">
    <source>
        <dbReference type="EMBL" id="TDD21614.1"/>
    </source>
</evidence>
<dbReference type="Proteomes" id="UP000294543">
    <property type="component" value="Unassembled WGS sequence"/>
</dbReference>
<evidence type="ECO:0000259" key="2">
    <source>
        <dbReference type="Pfam" id="PF07143"/>
    </source>
</evidence>
<dbReference type="Pfam" id="PF17186">
    <property type="entry name" value="Lipocalin_9"/>
    <property type="match status" value="1"/>
</dbReference>
<evidence type="ECO:0000313" key="4">
    <source>
        <dbReference type="Proteomes" id="UP000294543"/>
    </source>
</evidence>
<dbReference type="Pfam" id="PF07143">
    <property type="entry name" value="CrtC"/>
    <property type="match status" value="1"/>
</dbReference>
<proteinExistence type="predicted"/>
<protein>
    <recommendedName>
        <fullName evidence="2">AttH domain-containing protein</fullName>
    </recommendedName>
</protein>
<dbReference type="Gene3D" id="2.40.370.10">
    <property type="entry name" value="AttH-like domain"/>
    <property type="match status" value="2"/>
</dbReference>
<gene>
    <name evidence="3" type="ORF">E1294_14370</name>
</gene>